<dbReference type="EMBL" id="QBMP01000196">
    <property type="protein sequence ID" value="PZO50134.1"/>
    <property type="molecule type" value="Genomic_DNA"/>
</dbReference>
<evidence type="ECO:0000313" key="5">
    <source>
        <dbReference type="EMBL" id="PZO50134.1"/>
    </source>
</evidence>
<reference evidence="6" key="1">
    <citation type="submission" date="2018-04" db="EMBL/GenBank/DDBJ databases">
        <authorList>
            <person name="Cornet L."/>
        </authorList>
    </citation>
    <scope>NUCLEOTIDE SEQUENCE [LARGE SCALE GENOMIC DNA]</scope>
</reference>
<gene>
    <name evidence="5" type="ORF">DCF15_16225</name>
</gene>
<evidence type="ECO:0000256" key="1">
    <source>
        <dbReference type="ARBA" id="ARBA00006484"/>
    </source>
</evidence>
<dbReference type="InterPro" id="IPR002347">
    <property type="entry name" value="SDR_fam"/>
</dbReference>
<feature type="region of interest" description="Disordered" evidence="4">
    <location>
        <begin position="1"/>
        <end position="34"/>
    </location>
</feature>
<dbReference type="Proteomes" id="UP000249794">
    <property type="component" value="Unassembled WGS sequence"/>
</dbReference>
<accession>A0A2W4WYG0</accession>
<dbReference type="PANTHER" id="PTHR43115:SF4">
    <property type="entry name" value="DEHYDROGENASE_REDUCTASE SDR FAMILY MEMBER 11"/>
    <property type="match status" value="1"/>
</dbReference>
<name>A0A2W4WYG0_9CYAN</name>
<evidence type="ECO:0000313" key="6">
    <source>
        <dbReference type="Proteomes" id="UP000249794"/>
    </source>
</evidence>
<feature type="compositionally biased region" description="Polar residues" evidence="4">
    <location>
        <begin position="1"/>
        <end position="14"/>
    </location>
</feature>
<dbReference type="GO" id="GO:0016616">
    <property type="term" value="F:oxidoreductase activity, acting on the CH-OH group of donors, NAD or NADP as acceptor"/>
    <property type="evidence" value="ECO:0007669"/>
    <property type="project" value="UniProtKB-ARBA"/>
</dbReference>
<dbReference type="PANTHER" id="PTHR43115">
    <property type="entry name" value="DEHYDROGENASE/REDUCTASE SDR FAMILY MEMBER 11"/>
    <property type="match status" value="1"/>
</dbReference>
<dbReference type="SUPFAM" id="SSF51735">
    <property type="entry name" value="NAD(P)-binding Rossmann-fold domains"/>
    <property type="match status" value="1"/>
</dbReference>
<dbReference type="AlphaFoldDB" id="A0A2W4WYG0"/>
<evidence type="ECO:0000256" key="3">
    <source>
        <dbReference type="RuleBase" id="RU000363"/>
    </source>
</evidence>
<dbReference type="PRINTS" id="PR00080">
    <property type="entry name" value="SDRFAMILY"/>
</dbReference>
<dbReference type="PROSITE" id="PS00061">
    <property type="entry name" value="ADH_SHORT"/>
    <property type="match status" value="1"/>
</dbReference>
<dbReference type="FunFam" id="3.40.50.720:FF:000047">
    <property type="entry name" value="NADP-dependent L-serine/L-allo-threonine dehydrogenase"/>
    <property type="match status" value="1"/>
</dbReference>
<evidence type="ECO:0000256" key="4">
    <source>
        <dbReference type="SAM" id="MobiDB-lite"/>
    </source>
</evidence>
<evidence type="ECO:0000256" key="2">
    <source>
        <dbReference type="ARBA" id="ARBA00023002"/>
    </source>
</evidence>
<dbReference type="Gene3D" id="3.40.50.720">
    <property type="entry name" value="NAD(P)-binding Rossmann-like Domain"/>
    <property type="match status" value="1"/>
</dbReference>
<comment type="caution">
    <text evidence="5">The sequence shown here is derived from an EMBL/GenBank/DDBJ whole genome shotgun (WGS) entry which is preliminary data.</text>
</comment>
<reference evidence="5 6" key="2">
    <citation type="submission" date="2018-06" db="EMBL/GenBank/DDBJ databases">
        <title>Metagenomic assembly of (sub)arctic Cyanobacteria and their associated microbiome from non-axenic cultures.</title>
        <authorList>
            <person name="Baurain D."/>
        </authorList>
    </citation>
    <scope>NUCLEOTIDE SEQUENCE [LARGE SCALE GENOMIC DNA]</scope>
    <source>
        <strain evidence="5">ULC027bin1</strain>
    </source>
</reference>
<dbReference type="InterPro" id="IPR036291">
    <property type="entry name" value="NAD(P)-bd_dom_sf"/>
</dbReference>
<protein>
    <submittedName>
        <fullName evidence="5">Short-chain dehydrogenase</fullName>
    </submittedName>
</protein>
<sequence>MTNITISQSLGSNEPNEDSQKDSQATSQKNQRPVAIVTGASSGIGRAIAQRLAAEGYDLAICARRSDRLQAVAESLRDRNVEVLAQVVDLRDEAQILSFFTAVENRWNHLDALVNSAGLGHKEPMMTGRTEAWREMLDVNVLALCICTREAIRLMEPGAQGHIVHISSLSGHRVPAIAGIYSATKFAVRSLTETLRRELRAAGSPIRITAISPGIVETEFAEKYHQSTAKAEETYAQFPVLQAEDIANAVAYVLAQPPHVEINDLLLRPTQQES</sequence>
<dbReference type="Pfam" id="PF00106">
    <property type="entry name" value="adh_short"/>
    <property type="match status" value="1"/>
</dbReference>
<comment type="similarity">
    <text evidence="1 3">Belongs to the short-chain dehydrogenases/reductases (SDR) family.</text>
</comment>
<organism evidence="5 6">
    <name type="scientific">Phormidesmis priestleyi</name>
    <dbReference type="NCBI Taxonomy" id="268141"/>
    <lineage>
        <taxon>Bacteria</taxon>
        <taxon>Bacillati</taxon>
        <taxon>Cyanobacteriota</taxon>
        <taxon>Cyanophyceae</taxon>
        <taxon>Leptolyngbyales</taxon>
        <taxon>Leptolyngbyaceae</taxon>
        <taxon>Phormidesmis</taxon>
    </lineage>
</organism>
<dbReference type="PRINTS" id="PR00081">
    <property type="entry name" value="GDHRDH"/>
</dbReference>
<proteinExistence type="inferred from homology"/>
<dbReference type="InterPro" id="IPR020904">
    <property type="entry name" value="Sc_DH/Rdtase_CS"/>
</dbReference>
<keyword evidence="2" id="KW-0560">Oxidoreductase</keyword>
<feature type="compositionally biased region" description="Polar residues" evidence="4">
    <location>
        <begin position="22"/>
        <end position="31"/>
    </location>
</feature>